<gene>
    <name evidence="2" type="ORF">A2763_01405</name>
</gene>
<feature type="chain" id="PRO_5009523485" evidence="1">
    <location>
        <begin position="26"/>
        <end position="151"/>
    </location>
</feature>
<comment type="caution">
    <text evidence="2">The sequence shown here is derived from an EMBL/GenBank/DDBJ whole genome shotgun (WGS) entry which is preliminary data.</text>
</comment>
<dbReference type="EMBL" id="MFKV01000015">
    <property type="protein sequence ID" value="OGG50302.1"/>
    <property type="molecule type" value="Genomic_DNA"/>
</dbReference>
<reference evidence="2 3" key="1">
    <citation type="journal article" date="2016" name="Nat. Commun.">
        <title>Thousands of microbial genomes shed light on interconnected biogeochemical processes in an aquifer system.</title>
        <authorList>
            <person name="Anantharaman K."/>
            <person name="Brown C.T."/>
            <person name="Hug L.A."/>
            <person name="Sharon I."/>
            <person name="Castelle C.J."/>
            <person name="Probst A.J."/>
            <person name="Thomas B.C."/>
            <person name="Singh A."/>
            <person name="Wilkins M.J."/>
            <person name="Karaoz U."/>
            <person name="Brodie E.L."/>
            <person name="Williams K.H."/>
            <person name="Hubbard S.S."/>
            <person name="Banfield J.F."/>
        </authorList>
    </citation>
    <scope>NUCLEOTIDE SEQUENCE [LARGE SCALE GENOMIC DNA]</scope>
</reference>
<protein>
    <submittedName>
        <fullName evidence="2">Uncharacterized protein</fullName>
    </submittedName>
</protein>
<feature type="signal peptide" evidence="1">
    <location>
        <begin position="1"/>
        <end position="25"/>
    </location>
</feature>
<organism evidence="2 3">
    <name type="scientific">Candidatus Kaiserbacteria bacterium RIFCSPHIGHO2_01_FULL_54_36</name>
    <dbReference type="NCBI Taxonomy" id="1798482"/>
    <lineage>
        <taxon>Bacteria</taxon>
        <taxon>Candidatus Kaiseribacteriota</taxon>
    </lineage>
</organism>
<evidence type="ECO:0000256" key="1">
    <source>
        <dbReference type="SAM" id="SignalP"/>
    </source>
</evidence>
<dbReference type="AlphaFoldDB" id="A0A1F6CN52"/>
<dbReference type="Proteomes" id="UP000178370">
    <property type="component" value="Unassembled WGS sequence"/>
</dbReference>
<evidence type="ECO:0000313" key="3">
    <source>
        <dbReference type="Proteomes" id="UP000178370"/>
    </source>
</evidence>
<keyword evidence="1" id="KW-0732">Signal</keyword>
<proteinExistence type="predicted"/>
<accession>A0A1F6CN52</accession>
<evidence type="ECO:0000313" key="2">
    <source>
        <dbReference type="EMBL" id="OGG50302.1"/>
    </source>
</evidence>
<name>A0A1F6CN52_9BACT</name>
<sequence>MKRKTLLLIVTAAAILGLVPVSYVAARHATNMTPDLATINTAENAYFAMHGKYFQVLINNQLPEDQTGVLADYVDPKAVPMNTAIDTYVGPQGSGYAVRWTIPATMREEGAINSVGYGPEALSRTFTEIIPILQVSSSTARDITRGDRSRR</sequence>
<dbReference type="STRING" id="1798482.A2763_01405"/>